<dbReference type="EC" id="1.2.1.70" evidence="3"/>
<protein>
    <recommendedName>
        <fullName evidence="3">glutamyl-tRNA reductase</fullName>
        <ecNumber evidence="3">1.2.1.70</ecNumber>
    </recommendedName>
</protein>
<dbReference type="UniPathway" id="UPA00251">
    <property type="reaction ID" value="UER00316"/>
</dbReference>
<feature type="domain" description="Quinate/shikimate 5-dehydrogenase/glutamyl-tRNA reductase" evidence="9">
    <location>
        <begin position="7"/>
        <end position="141"/>
    </location>
</feature>
<evidence type="ECO:0000259" key="9">
    <source>
        <dbReference type="Pfam" id="PF01488"/>
    </source>
</evidence>
<evidence type="ECO:0000256" key="1">
    <source>
        <dbReference type="ARBA" id="ARBA00005059"/>
    </source>
</evidence>
<evidence type="ECO:0000256" key="7">
    <source>
        <dbReference type="ARBA" id="ARBA00047464"/>
    </source>
</evidence>
<dbReference type="Pfam" id="PF00745">
    <property type="entry name" value="GlutR_dimer"/>
    <property type="match status" value="1"/>
</dbReference>
<evidence type="ECO:0000256" key="6">
    <source>
        <dbReference type="ARBA" id="ARBA00023244"/>
    </source>
</evidence>
<comment type="catalytic activity">
    <reaction evidence="7">
        <text>(S)-4-amino-5-oxopentanoate + tRNA(Glu) + NADP(+) = L-glutamyl-tRNA(Glu) + NADPH + H(+)</text>
        <dbReference type="Rhea" id="RHEA:12344"/>
        <dbReference type="Rhea" id="RHEA-COMP:9663"/>
        <dbReference type="Rhea" id="RHEA-COMP:9680"/>
        <dbReference type="ChEBI" id="CHEBI:15378"/>
        <dbReference type="ChEBI" id="CHEBI:57501"/>
        <dbReference type="ChEBI" id="CHEBI:57783"/>
        <dbReference type="ChEBI" id="CHEBI:58349"/>
        <dbReference type="ChEBI" id="CHEBI:78442"/>
        <dbReference type="ChEBI" id="CHEBI:78520"/>
        <dbReference type="EC" id="1.2.1.70"/>
    </reaction>
</comment>
<keyword evidence="6" id="KW-0627">Porphyrin biosynthesis</keyword>
<evidence type="ECO:0000313" key="11">
    <source>
        <dbReference type="Proteomes" id="UP000254502"/>
    </source>
</evidence>
<dbReference type="EMBL" id="UHAQ01000004">
    <property type="protein sequence ID" value="SUK94952.1"/>
    <property type="molecule type" value="Genomic_DNA"/>
</dbReference>
<evidence type="ECO:0000259" key="8">
    <source>
        <dbReference type="Pfam" id="PF00745"/>
    </source>
</evidence>
<gene>
    <name evidence="10" type="primary">hemA_1</name>
    <name evidence="10" type="ORF">NCTC5664_03657</name>
</gene>
<feature type="domain" description="Tetrapyrrole biosynthesis glutamyl-tRNA reductase dimerisation" evidence="8">
    <location>
        <begin position="160"/>
        <end position="241"/>
    </location>
</feature>
<proteinExistence type="inferred from homology"/>
<name>A0A380E4X6_STAAU</name>
<dbReference type="InterPro" id="IPR000343">
    <property type="entry name" value="4pyrrol_synth_GluRdtase"/>
</dbReference>
<dbReference type="Pfam" id="PF01488">
    <property type="entry name" value="Shikimate_DH"/>
    <property type="match status" value="1"/>
</dbReference>
<evidence type="ECO:0000256" key="3">
    <source>
        <dbReference type="ARBA" id="ARBA00012970"/>
    </source>
</evidence>
<dbReference type="GO" id="GO:0008883">
    <property type="term" value="F:glutamyl-tRNA reductase activity"/>
    <property type="evidence" value="ECO:0007669"/>
    <property type="project" value="UniProtKB-EC"/>
</dbReference>
<comment type="pathway">
    <text evidence="1">Porphyrin-containing compound metabolism; protoporphyrin-IX biosynthesis; 5-aminolevulinate from L-glutamyl-tRNA(Glu): step 1/2.</text>
</comment>
<dbReference type="SUPFAM" id="SSF69075">
    <property type="entry name" value="Glutamyl tRNA-reductase dimerization domain"/>
    <property type="match status" value="1"/>
</dbReference>
<sequence length="245" mass="27086">MSYAAVELAKKVFGKLKSKQAIIIGAGEMSELSLLNLLGSGITDITVVNRTIENAMKLAAKHQVKYDELSSLPNLLESADIVISSTSAQTYIITNEMIERIAENRKQDSLVLIDIAVPRDIEPGISAITNIFNYDVDDLKGLVDANLRERQLAAATISEQIPAEIHAHNEWISMLGVVPVIRALREKAMAIQAETMDSIDRKLPGLSERERKIISKHTKSIINQMLKDPIKQAKELSSDKKSNEN</sequence>
<dbReference type="FunFam" id="3.40.50.720:FF:000031">
    <property type="entry name" value="Glutamyl-tRNA reductase"/>
    <property type="match status" value="1"/>
</dbReference>
<dbReference type="AlphaFoldDB" id="A0A380E4X6"/>
<dbReference type="InterPro" id="IPR036453">
    <property type="entry name" value="GluRdtase_dimer_dom_sf"/>
</dbReference>
<reference evidence="10 11" key="1">
    <citation type="submission" date="2018-06" db="EMBL/GenBank/DDBJ databases">
        <authorList>
            <consortium name="Pathogen Informatics"/>
            <person name="Doyle S."/>
        </authorList>
    </citation>
    <scope>NUCLEOTIDE SEQUENCE [LARGE SCALE GENOMIC DNA]</scope>
    <source>
        <strain evidence="10 11">NCTC5664</strain>
    </source>
</reference>
<organism evidence="10 11">
    <name type="scientific">Staphylococcus aureus</name>
    <dbReference type="NCBI Taxonomy" id="1280"/>
    <lineage>
        <taxon>Bacteria</taxon>
        <taxon>Bacillati</taxon>
        <taxon>Bacillota</taxon>
        <taxon>Bacilli</taxon>
        <taxon>Bacillales</taxon>
        <taxon>Staphylococcaceae</taxon>
        <taxon>Staphylococcus</taxon>
    </lineage>
</organism>
<dbReference type="PANTHER" id="PTHR43120:SF1">
    <property type="entry name" value="GLUTAMYL-TRNA REDUCTASE 1, CHLOROPLASTIC"/>
    <property type="match status" value="1"/>
</dbReference>
<comment type="similarity">
    <text evidence="2">Belongs to the glutamyl-tRNA reductase family.</text>
</comment>
<dbReference type="SUPFAM" id="SSF51735">
    <property type="entry name" value="NAD(P)-binding Rossmann-fold domains"/>
    <property type="match status" value="1"/>
</dbReference>
<dbReference type="Proteomes" id="UP000254502">
    <property type="component" value="Unassembled WGS sequence"/>
</dbReference>
<evidence type="ECO:0000256" key="4">
    <source>
        <dbReference type="ARBA" id="ARBA00022857"/>
    </source>
</evidence>
<keyword evidence="5 10" id="KW-0560">Oxidoreductase</keyword>
<dbReference type="GO" id="GO:0050661">
    <property type="term" value="F:NADP binding"/>
    <property type="evidence" value="ECO:0007669"/>
    <property type="project" value="InterPro"/>
</dbReference>
<evidence type="ECO:0000256" key="5">
    <source>
        <dbReference type="ARBA" id="ARBA00023002"/>
    </source>
</evidence>
<dbReference type="InterPro" id="IPR036291">
    <property type="entry name" value="NAD(P)-bd_dom_sf"/>
</dbReference>
<evidence type="ECO:0000256" key="2">
    <source>
        <dbReference type="ARBA" id="ARBA00005916"/>
    </source>
</evidence>
<accession>A0A380E4X6</accession>
<dbReference type="GO" id="GO:0006782">
    <property type="term" value="P:protoporphyrinogen IX biosynthetic process"/>
    <property type="evidence" value="ECO:0007669"/>
    <property type="project" value="UniProtKB-UniPathway"/>
</dbReference>
<dbReference type="NCBIfam" id="TIGR01035">
    <property type="entry name" value="hemA"/>
    <property type="match status" value="1"/>
</dbReference>
<dbReference type="InterPro" id="IPR015896">
    <property type="entry name" value="4pyrrol_synth_GluRdtase_dimer"/>
</dbReference>
<dbReference type="PANTHER" id="PTHR43120">
    <property type="entry name" value="GLUTAMYL-TRNA REDUCTASE 1, CHLOROPLASTIC"/>
    <property type="match status" value="1"/>
</dbReference>
<keyword evidence="4" id="KW-0521">NADP</keyword>
<evidence type="ECO:0000313" key="10">
    <source>
        <dbReference type="EMBL" id="SUK94952.1"/>
    </source>
</evidence>
<dbReference type="Gene3D" id="3.40.50.720">
    <property type="entry name" value="NAD(P)-binding Rossmann-like Domain"/>
    <property type="match status" value="1"/>
</dbReference>
<dbReference type="InterPro" id="IPR006151">
    <property type="entry name" value="Shikm_DH/Glu-tRNA_Rdtase"/>
</dbReference>